<dbReference type="GO" id="GO:0003700">
    <property type="term" value="F:DNA-binding transcription factor activity"/>
    <property type="evidence" value="ECO:0007669"/>
    <property type="project" value="InterPro"/>
</dbReference>
<dbReference type="Pfam" id="PF01047">
    <property type="entry name" value="MarR"/>
    <property type="match status" value="1"/>
</dbReference>
<dbReference type="InterPro" id="IPR000835">
    <property type="entry name" value="HTH_MarR-typ"/>
</dbReference>
<dbReference type="InterPro" id="IPR036390">
    <property type="entry name" value="WH_DNA-bd_sf"/>
</dbReference>
<dbReference type="AlphaFoldDB" id="A0A1S8D1N2"/>
<dbReference type="Proteomes" id="UP000054844">
    <property type="component" value="Unassembled WGS sequence"/>
</dbReference>
<keyword evidence="4" id="KW-1185">Reference proteome</keyword>
<accession>A0A1S8D1N2</accession>
<evidence type="ECO:0000313" key="4">
    <source>
        <dbReference type="Proteomes" id="UP000054844"/>
    </source>
</evidence>
<dbReference type="GeneID" id="99631456"/>
<evidence type="ECO:0000313" key="2">
    <source>
        <dbReference type="EMBL" id="ONH82111.1"/>
    </source>
</evidence>
<evidence type="ECO:0000313" key="5">
    <source>
        <dbReference type="Proteomes" id="UP000254919"/>
    </source>
</evidence>
<dbReference type="GO" id="GO:0003677">
    <property type="term" value="F:DNA binding"/>
    <property type="evidence" value="ECO:0007669"/>
    <property type="project" value="UniProtKB-KW"/>
</dbReference>
<dbReference type="RefSeq" id="WP_019463129.1">
    <property type="nucleotide sequence ID" value="NZ_AP031463.1"/>
</dbReference>
<evidence type="ECO:0000313" key="3">
    <source>
        <dbReference type="EMBL" id="SUE95286.1"/>
    </source>
</evidence>
<dbReference type="Gene3D" id="1.10.10.10">
    <property type="entry name" value="Winged helix-like DNA-binding domain superfamily/Winged helix DNA-binding domain"/>
    <property type="match status" value="1"/>
</dbReference>
<dbReference type="Proteomes" id="UP000254919">
    <property type="component" value="Unassembled WGS sequence"/>
</dbReference>
<name>A0A1S8D1N2_9PROT</name>
<dbReference type="OrthoDB" id="9814496at2"/>
<organism evidence="2 4">
    <name type="scientific">Roseomonas mucosa</name>
    <dbReference type="NCBI Taxonomy" id="207340"/>
    <lineage>
        <taxon>Bacteria</taxon>
        <taxon>Pseudomonadati</taxon>
        <taxon>Pseudomonadota</taxon>
        <taxon>Alphaproteobacteria</taxon>
        <taxon>Acetobacterales</taxon>
        <taxon>Roseomonadaceae</taxon>
        <taxon>Roseomonas</taxon>
    </lineage>
</organism>
<dbReference type="PANTHER" id="PTHR33164:SF95">
    <property type="entry name" value="TRANSCRIPTIONAL REGULATOR"/>
    <property type="match status" value="1"/>
</dbReference>
<reference evidence="2 4" key="1">
    <citation type="submission" date="2016-12" db="EMBL/GenBank/DDBJ databases">
        <title>Draft genome sequence of Roseomonas mucosa strain AU37, isolated from a peripheral intravenous catheter.</title>
        <authorList>
            <person name="Choudhury M.A."/>
            <person name="Sidjabat H.E."/>
            <person name="Wailan A.M."/>
            <person name="Zhang L."/>
            <person name="Marsh N.M."/>
            <person name="Rickard C.M."/>
            <person name="Davies M."/>
            <person name="Mcmillan D.J."/>
        </authorList>
    </citation>
    <scope>NUCLEOTIDE SEQUENCE [LARGE SCALE GENOMIC DNA]</scope>
    <source>
        <strain evidence="2 4">SAVE376</strain>
    </source>
</reference>
<gene>
    <name evidence="2" type="ORF">APZ41_016265</name>
    <name evidence="3" type="ORF">NCTC13291_04169</name>
</gene>
<protein>
    <submittedName>
        <fullName evidence="3">DNA-binding transcriptional repressor MarR</fullName>
    </submittedName>
    <submittedName>
        <fullName evidence="2">MarR family transcriptional regulator</fullName>
    </submittedName>
</protein>
<dbReference type="EMBL" id="UGVN01000002">
    <property type="protein sequence ID" value="SUE95286.1"/>
    <property type="molecule type" value="Genomic_DNA"/>
</dbReference>
<reference evidence="3 5" key="2">
    <citation type="submission" date="2018-06" db="EMBL/GenBank/DDBJ databases">
        <authorList>
            <consortium name="Pathogen Informatics"/>
            <person name="Doyle S."/>
        </authorList>
    </citation>
    <scope>NUCLEOTIDE SEQUENCE [LARGE SCALE GENOMIC DNA]</scope>
    <source>
        <strain evidence="3 5">NCTC13291</strain>
    </source>
</reference>
<dbReference type="EMBL" id="LLWF02000071">
    <property type="protein sequence ID" value="ONH82111.1"/>
    <property type="molecule type" value="Genomic_DNA"/>
</dbReference>
<dbReference type="InterPro" id="IPR039422">
    <property type="entry name" value="MarR/SlyA-like"/>
</dbReference>
<proteinExistence type="predicted"/>
<dbReference type="GO" id="GO:0006950">
    <property type="term" value="P:response to stress"/>
    <property type="evidence" value="ECO:0007669"/>
    <property type="project" value="TreeGrafter"/>
</dbReference>
<evidence type="ECO:0000259" key="1">
    <source>
        <dbReference type="PROSITE" id="PS50995"/>
    </source>
</evidence>
<dbReference type="SUPFAM" id="SSF46785">
    <property type="entry name" value="Winged helix' DNA-binding domain"/>
    <property type="match status" value="1"/>
</dbReference>
<dbReference type="SMART" id="SM00347">
    <property type="entry name" value="HTH_MARR"/>
    <property type="match status" value="1"/>
</dbReference>
<keyword evidence="3" id="KW-0238">DNA-binding</keyword>
<dbReference type="PANTHER" id="PTHR33164">
    <property type="entry name" value="TRANSCRIPTIONAL REGULATOR, MARR FAMILY"/>
    <property type="match status" value="1"/>
</dbReference>
<dbReference type="InterPro" id="IPR036388">
    <property type="entry name" value="WH-like_DNA-bd_sf"/>
</dbReference>
<dbReference type="PROSITE" id="PS50995">
    <property type="entry name" value="HTH_MARR_2"/>
    <property type="match status" value="1"/>
</dbReference>
<dbReference type="STRING" id="207340.APZ41_016265"/>
<feature type="domain" description="HTH marR-type" evidence="1">
    <location>
        <begin position="23"/>
        <end position="155"/>
    </location>
</feature>
<sequence length="157" mass="17324">MRQTEEAPEDDAAEGRNEGYVVTDQVGYLLRRAYQRHLAIFQANTVDPQLTSVQFATLCALREGGPQAQGELVKATSIDQATIRGIVERLKARGLVAFSKDRDDARKVIYSLTGEGTRLVSEMIAPAITITEQTFGQLNPGERLALLFTLRRMIGEA</sequence>